<dbReference type="InterPro" id="IPR017961">
    <property type="entry name" value="DNA_pol_Y-fam_little_finger"/>
</dbReference>
<geneLocation type="plasmid" evidence="4 5">
    <name>pDAETH-2</name>
</geneLocation>
<comment type="subunit">
    <text evidence="2">Monomer.</text>
</comment>
<keyword evidence="2" id="KW-0548">Nucleotidyltransferase</keyword>
<accession>A0ABN6RL80</accession>
<dbReference type="InterPro" id="IPR022880">
    <property type="entry name" value="DNApol_IV"/>
</dbReference>
<feature type="site" description="Substrate discrimination" evidence="2">
    <location>
        <position position="14"/>
    </location>
</feature>
<dbReference type="Proteomes" id="UP001064971">
    <property type="component" value="Plasmid pDAETH-2"/>
</dbReference>
<evidence type="ECO:0000313" key="5">
    <source>
        <dbReference type="Proteomes" id="UP001064971"/>
    </source>
</evidence>
<keyword evidence="2" id="KW-0963">Cytoplasm</keyword>
<dbReference type="Gene3D" id="3.30.70.270">
    <property type="match status" value="1"/>
</dbReference>
<protein>
    <recommendedName>
        <fullName evidence="2">DNA polymerase IV</fullName>
        <shortName evidence="2">Pol IV</shortName>
        <ecNumber evidence="2">2.7.7.7</ecNumber>
    </recommendedName>
</protein>
<comment type="cofactor">
    <cofactor evidence="2">
        <name>Mg(2+)</name>
        <dbReference type="ChEBI" id="CHEBI:18420"/>
    </cofactor>
    <text evidence="2">Binds 2 magnesium ions per subunit.</text>
</comment>
<dbReference type="InterPro" id="IPR043128">
    <property type="entry name" value="Rev_trsase/Diguanyl_cyclase"/>
</dbReference>
<dbReference type="PANTHER" id="PTHR11076">
    <property type="entry name" value="DNA REPAIR POLYMERASE UMUC / TRANSFERASE FAMILY MEMBER"/>
    <property type="match status" value="1"/>
</dbReference>
<dbReference type="SUPFAM" id="SSF100879">
    <property type="entry name" value="Lesion bypass DNA polymerase (Y-family), little finger domain"/>
    <property type="match status" value="1"/>
</dbReference>
<comment type="function">
    <text evidence="2">Poorly processive, error-prone DNA polymerase involved in untargeted mutagenesis. Copies undamaged DNA at stalled replication forks, which arise in vivo from mismatched or misaligned primer ends. These misaligned primers can be extended by PolIV. Exhibits no 3'-5' exonuclease (proofreading) activity. May be involved in translesional synthesis, in conjunction with the beta clamp from PolIII.</text>
</comment>
<keyword evidence="2" id="KW-0808">Transferase</keyword>
<dbReference type="SUPFAM" id="SSF56672">
    <property type="entry name" value="DNA/RNA polymerases"/>
    <property type="match status" value="1"/>
</dbReference>
<dbReference type="Pfam" id="PF00817">
    <property type="entry name" value="IMS"/>
    <property type="match status" value="1"/>
</dbReference>
<dbReference type="Gene3D" id="1.10.150.20">
    <property type="entry name" value="5' to 3' exonuclease, C-terminal subdomain"/>
    <property type="match status" value="1"/>
</dbReference>
<dbReference type="PROSITE" id="PS50173">
    <property type="entry name" value="UMUC"/>
    <property type="match status" value="1"/>
</dbReference>
<dbReference type="NCBIfam" id="NF002677">
    <property type="entry name" value="PRK02406.1"/>
    <property type="match status" value="1"/>
</dbReference>
<keyword evidence="2" id="KW-0479">Metal-binding</keyword>
<feature type="binding site" evidence="2">
    <location>
        <position position="9"/>
    </location>
    <ligand>
        <name>Mg(2+)</name>
        <dbReference type="ChEBI" id="CHEBI:18420"/>
    </ligand>
</feature>
<comment type="similarity">
    <text evidence="1 2">Belongs to the DNA polymerase type-Y family.</text>
</comment>
<evidence type="ECO:0000256" key="1">
    <source>
        <dbReference type="ARBA" id="ARBA00010945"/>
    </source>
</evidence>
<dbReference type="InterPro" id="IPR024728">
    <property type="entry name" value="PolY_HhH_motif"/>
</dbReference>
<feature type="active site" evidence="2">
    <location>
        <position position="104"/>
    </location>
</feature>
<keyword evidence="2" id="KW-0515">Mutator protein</keyword>
<dbReference type="EMBL" id="AP026562">
    <property type="protein sequence ID" value="BDP44087.1"/>
    <property type="molecule type" value="Genomic_DNA"/>
</dbReference>
<dbReference type="Pfam" id="PF11798">
    <property type="entry name" value="IMS_HHH"/>
    <property type="match status" value="1"/>
</dbReference>
<dbReference type="RefSeq" id="WP_264778445.1">
    <property type="nucleotide sequence ID" value="NZ_AP026562.1"/>
</dbReference>
<reference evidence="4" key="1">
    <citation type="submission" date="2022-07" db="EMBL/GenBank/DDBJ databases">
        <title>Complete Genome Sequence of the Radioresistant Bacterium Deinococcus aetherius ST0316, Isolated from the Air Dust collected in Lower Stratosphere above Japan.</title>
        <authorList>
            <person name="Satoh K."/>
            <person name="Hagiwara K."/>
            <person name="Katsumata K."/>
            <person name="Kubo A."/>
            <person name="Yokobori S."/>
            <person name="Yamagishi A."/>
            <person name="Oono Y."/>
            <person name="Narumi I."/>
        </authorList>
    </citation>
    <scope>NUCLEOTIDE SEQUENCE</scope>
    <source>
        <strain evidence="4">ST0316</strain>
        <plasmid evidence="4">pDAETH-2</plasmid>
    </source>
</reference>
<dbReference type="InterPro" id="IPR043502">
    <property type="entry name" value="DNA/RNA_pol_sf"/>
</dbReference>
<keyword evidence="2" id="KW-0460">Magnesium</keyword>
<dbReference type="InterPro" id="IPR036775">
    <property type="entry name" value="DNA_pol_Y-fam_lit_finger_sf"/>
</dbReference>
<dbReference type="Gene3D" id="3.40.1170.60">
    <property type="match status" value="1"/>
</dbReference>
<dbReference type="PANTHER" id="PTHR11076:SF33">
    <property type="entry name" value="DNA POLYMERASE KAPPA"/>
    <property type="match status" value="1"/>
</dbReference>
<keyword evidence="2" id="KW-0239">DNA-directed DNA polymerase</keyword>
<evidence type="ECO:0000259" key="3">
    <source>
        <dbReference type="PROSITE" id="PS50173"/>
    </source>
</evidence>
<feature type="domain" description="UmuC" evidence="3">
    <location>
        <begin position="5"/>
        <end position="185"/>
    </location>
</feature>
<organism evidence="4 5">
    <name type="scientific">Deinococcus aetherius</name>
    <dbReference type="NCBI Taxonomy" id="200252"/>
    <lineage>
        <taxon>Bacteria</taxon>
        <taxon>Thermotogati</taxon>
        <taxon>Deinococcota</taxon>
        <taxon>Deinococci</taxon>
        <taxon>Deinococcales</taxon>
        <taxon>Deinococcaceae</taxon>
        <taxon>Deinococcus</taxon>
    </lineage>
</organism>
<comment type="catalytic activity">
    <reaction evidence="2">
        <text>DNA(n) + a 2'-deoxyribonucleoside 5'-triphosphate = DNA(n+1) + diphosphate</text>
        <dbReference type="Rhea" id="RHEA:22508"/>
        <dbReference type="Rhea" id="RHEA-COMP:17339"/>
        <dbReference type="Rhea" id="RHEA-COMP:17340"/>
        <dbReference type="ChEBI" id="CHEBI:33019"/>
        <dbReference type="ChEBI" id="CHEBI:61560"/>
        <dbReference type="ChEBI" id="CHEBI:173112"/>
        <dbReference type="EC" id="2.7.7.7"/>
    </reaction>
</comment>
<dbReference type="CDD" id="cd03586">
    <property type="entry name" value="PolY_Pol_IV_kappa"/>
    <property type="match status" value="1"/>
</dbReference>
<dbReference type="Pfam" id="PF11799">
    <property type="entry name" value="IMS_C"/>
    <property type="match status" value="1"/>
</dbReference>
<keyword evidence="4" id="KW-0614">Plasmid</keyword>
<keyword evidence="2" id="KW-0235">DNA replication</keyword>
<gene>
    <name evidence="4" type="primary">dinB_2</name>
    <name evidence="2" type="synonym">dinB</name>
    <name evidence="4" type="ORF">DAETH_40560</name>
</gene>
<keyword evidence="5" id="KW-1185">Reference proteome</keyword>
<evidence type="ECO:0000256" key="2">
    <source>
        <dbReference type="HAMAP-Rule" id="MF_01113"/>
    </source>
</evidence>
<sequence length="362" mass="39153">MTRLIVHVDMDAFYASIEVRDRPELTEEPVAVIATARKGAVMTANYVARKYGVRSAMPVHFALRRCPGLVLIPQRMEVYRAVSVRIHEVFARYTDVIEPLALDEAYLDVTREGRTLADAEEKAHLIQADILAETGLTCSAGVAENKFLAKLASGMHKPAGLTVIRPGEVDALLAALPVEEFHGVGPVIAGKLRAGGIGTGAELRARSLPDLQALLGGGKLAPRLYDLARGVDERPVEAHREAQSIGVEHTFDEDRTTRGALLAELPVVTAEVAARLSKRGYVGRTVVLKLRYEDWTPVTRRRTVDRHLGEAGEIAEVAASLLTPDLLAGQGVRLLGVSVINLVRRGEAEARGGAPLRFPPPT</sequence>
<dbReference type="InterPro" id="IPR001126">
    <property type="entry name" value="UmuC"/>
</dbReference>
<feature type="binding site" evidence="2">
    <location>
        <position position="103"/>
    </location>
    <ligand>
        <name>Mg(2+)</name>
        <dbReference type="ChEBI" id="CHEBI:18420"/>
    </ligand>
</feature>
<evidence type="ECO:0000313" key="4">
    <source>
        <dbReference type="EMBL" id="BDP44087.1"/>
    </source>
</evidence>
<keyword evidence="2" id="KW-0227">DNA damage</keyword>
<dbReference type="EC" id="2.7.7.7" evidence="2"/>
<name>A0ABN6RL80_9DEIO</name>
<keyword evidence="2" id="KW-0238">DNA-binding</keyword>
<comment type="subcellular location">
    <subcellularLocation>
        <location evidence="2">Cytoplasm</location>
    </subcellularLocation>
</comment>
<dbReference type="HAMAP" id="MF_01113">
    <property type="entry name" value="DNApol_IV"/>
    <property type="match status" value="1"/>
</dbReference>
<dbReference type="Gene3D" id="3.30.1490.100">
    <property type="entry name" value="DNA polymerase, Y-family, little finger domain"/>
    <property type="match status" value="1"/>
</dbReference>
<proteinExistence type="inferred from homology"/>
<dbReference type="InterPro" id="IPR050116">
    <property type="entry name" value="DNA_polymerase-Y"/>
</dbReference>
<keyword evidence="2" id="KW-0234">DNA repair</keyword>